<evidence type="ECO:0000313" key="1">
    <source>
        <dbReference type="EMBL" id="TCV96556.1"/>
    </source>
</evidence>
<sequence>MIVDELKRVSKVTHIESLILLTYHQIAPDWLAQCTLEQLAILFEGIVEKHWEYHQLNQCLLTKE</sequence>
<dbReference type="AlphaFoldDB" id="A0A4R3YVR1"/>
<dbReference type="EMBL" id="SMCQ01000016">
    <property type="protein sequence ID" value="TCV96556.1"/>
    <property type="molecule type" value="Genomic_DNA"/>
</dbReference>
<dbReference type="GeneID" id="98915971"/>
<keyword evidence="2" id="KW-1185">Reference proteome</keyword>
<proteinExistence type="predicted"/>
<comment type="caution">
    <text evidence="1">The sequence shown here is derived from an EMBL/GenBank/DDBJ whole genome shotgun (WGS) entry which is preliminary data.</text>
</comment>
<protein>
    <submittedName>
        <fullName evidence="1">Uncharacterized protein</fullName>
    </submittedName>
</protein>
<name>A0A4R3YVR1_9FIRM</name>
<organism evidence="1 2">
    <name type="scientific">Longibaculum muris</name>
    <dbReference type="NCBI Taxonomy" id="1796628"/>
    <lineage>
        <taxon>Bacteria</taxon>
        <taxon>Bacillati</taxon>
        <taxon>Bacillota</taxon>
        <taxon>Erysipelotrichia</taxon>
        <taxon>Erysipelotrichales</taxon>
        <taxon>Coprobacillaceae</taxon>
        <taxon>Longibaculum</taxon>
    </lineage>
</organism>
<dbReference type="Proteomes" id="UP000295515">
    <property type="component" value="Unassembled WGS sequence"/>
</dbReference>
<evidence type="ECO:0000313" key="2">
    <source>
        <dbReference type="Proteomes" id="UP000295515"/>
    </source>
</evidence>
<accession>A0A4R3YVR1</accession>
<gene>
    <name evidence="1" type="ORF">EDD60_11652</name>
</gene>
<reference evidence="1 2" key="1">
    <citation type="submission" date="2019-03" db="EMBL/GenBank/DDBJ databases">
        <title>Genomic Encyclopedia of Type Strains, Phase IV (KMG-IV): sequencing the most valuable type-strain genomes for metagenomic binning, comparative biology and taxonomic classification.</title>
        <authorList>
            <person name="Goeker M."/>
        </authorList>
    </citation>
    <scope>NUCLEOTIDE SEQUENCE [LARGE SCALE GENOMIC DNA]</scope>
    <source>
        <strain evidence="1 2">DSM 29487</strain>
    </source>
</reference>
<dbReference type="RefSeq" id="WP_066451121.1">
    <property type="nucleotide sequence ID" value="NZ_CAUWFI010000015.1"/>
</dbReference>